<dbReference type="InterPro" id="IPR046335">
    <property type="entry name" value="LacI/GalR-like_sensor"/>
</dbReference>
<comment type="caution">
    <text evidence="5">The sequence shown here is derived from an EMBL/GenBank/DDBJ whole genome shotgun (WGS) entry which is preliminary data.</text>
</comment>
<feature type="domain" description="HTH lacI-type" evidence="4">
    <location>
        <begin position="3"/>
        <end position="57"/>
    </location>
</feature>
<sequence>MKITINDIAKAANVAKSTVSKVLNDAPSISEETKRRVRQVMSEMNYTPSSIATQLARKSSFNVGLLVDMSRRDDFLNYFFYNIIGGVESVIGPLGYELTICNYHSHDNLQLMNRFVFNKRVDGFILDNSLLTKQMAVTFNEAGFPFISIGELPGFTDMSWVDIDNQRGGELITEHLIFQGYGRCAFVGGEANEPIFSKRLTGFTEALAKYGKPFVNEYIKPGYANEVNGYKLMRELLSLETPPNAVVCINNYTAFGALKAIHEHKLKVPDEIGIVTFDQFPLAAYTSPPLTSLNIDTFELGVTAATMLMQRIHGMERSWETKRMQPQLIIRESTRRKS</sequence>
<evidence type="ECO:0000313" key="6">
    <source>
        <dbReference type="Proteomes" id="UP000650466"/>
    </source>
</evidence>
<dbReference type="SUPFAM" id="SSF47413">
    <property type="entry name" value="lambda repressor-like DNA-binding domains"/>
    <property type="match status" value="1"/>
</dbReference>
<dbReference type="AlphaFoldDB" id="A0A926KQ06"/>
<dbReference type="Proteomes" id="UP000650466">
    <property type="component" value="Unassembled WGS sequence"/>
</dbReference>
<keyword evidence="1" id="KW-0805">Transcription regulation</keyword>
<name>A0A926KQ06_9BACL</name>
<keyword evidence="6" id="KW-1185">Reference proteome</keyword>
<dbReference type="PROSITE" id="PS50932">
    <property type="entry name" value="HTH_LACI_2"/>
    <property type="match status" value="1"/>
</dbReference>
<dbReference type="SUPFAM" id="SSF53822">
    <property type="entry name" value="Periplasmic binding protein-like I"/>
    <property type="match status" value="1"/>
</dbReference>
<dbReference type="Gene3D" id="1.10.260.40">
    <property type="entry name" value="lambda repressor-like DNA-binding domains"/>
    <property type="match status" value="1"/>
</dbReference>
<dbReference type="PANTHER" id="PTHR30146">
    <property type="entry name" value="LACI-RELATED TRANSCRIPTIONAL REPRESSOR"/>
    <property type="match status" value="1"/>
</dbReference>
<reference evidence="5" key="1">
    <citation type="submission" date="2020-09" db="EMBL/GenBank/DDBJ databases">
        <title>Draft Genome Sequence of Paenibacillus sp. WST5.</title>
        <authorList>
            <person name="Bao Z."/>
        </authorList>
    </citation>
    <scope>NUCLEOTIDE SEQUENCE</scope>
    <source>
        <strain evidence="5">WST5</strain>
    </source>
</reference>
<evidence type="ECO:0000259" key="4">
    <source>
        <dbReference type="PROSITE" id="PS50932"/>
    </source>
</evidence>
<dbReference type="CDD" id="cd01392">
    <property type="entry name" value="HTH_LacI"/>
    <property type="match status" value="1"/>
</dbReference>
<dbReference type="PANTHER" id="PTHR30146:SF109">
    <property type="entry name" value="HTH-TYPE TRANSCRIPTIONAL REGULATOR GALS"/>
    <property type="match status" value="1"/>
</dbReference>
<accession>A0A926KQ06</accession>
<dbReference type="InterPro" id="IPR000843">
    <property type="entry name" value="HTH_LacI"/>
</dbReference>
<dbReference type="EMBL" id="JACVVD010000002">
    <property type="protein sequence ID" value="MBD0380000.1"/>
    <property type="molecule type" value="Genomic_DNA"/>
</dbReference>
<dbReference type="GO" id="GO:0000976">
    <property type="term" value="F:transcription cis-regulatory region binding"/>
    <property type="evidence" value="ECO:0007669"/>
    <property type="project" value="TreeGrafter"/>
</dbReference>
<dbReference type="CDD" id="cd06267">
    <property type="entry name" value="PBP1_LacI_sugar_binding-like"/>
    <property type="match status" value="1"/>
</dbReference>
<evidence type="ECO:0000256" key="1">
    <source>
        <dbReference type="ARBA" id="ARBA00023015"/>
    </source>
</evidence>
<evidence type="ECO:0000256" key="2">
    <source>
        <dbReference type="ARBA" id="ARBA00023125"/>
    </source>
</evidence>
<keyword evidence="2 5" id="KW-0238">DNA-binding</keyword>
<dbReference type="InterPro" id="IPR028082">
    <property type="entry name" value="Peripla_BP_I"/>
</dbReference>
<dbReference type="Pfam" id="PF00356">
    <property type="entry name" value="LacI"/>
    <property type="match status" value="1"/>
</dbReference>
<organism evidence="5 6">
    <name type="scientific">Paenibacillus sedimenti</name>
    <dbReference type="NCBI Taxonomy" id="2770274"/>
    <lineage>
        <taxon>Bacteria</taxon>
        <taxon>Bacillati</taxon>
        <taxon>Bacillota</taxon>
        <taxon>Bacilli</taxon>
        <taxon>Bacillales</taxon>
        <taxon>Paenibacillaceae</taxon>
        <taxon>Paenibacillus</taxon>
    </lineage>
</organism>
<gene>
    <name evidence="5" type="ORF">ICC18_07740</name>
</gene>
<proteinExistence type="predicted"/>
<dbReference type="RefSeq" id="WP_188173773.1">
    <property type="nucleotide sequence ID" value="NZ_JACVVD010000002.1"/>
</dbReference>
<protein>
    <submittedName>
        <fullName evidence="5">LacI family DNA-binding transcriptional regulator</fullName>
    </submittedName>
</protein>
<dbReference type="InterPro" id="IPR010982">
    <property type="entry name" value="Lambda_DNA-bd_dom_sf"/>
</dbReference>
<dbReference type="GO" id="GO:0003700">
    <property type="term" value="F:DNA-binding transcription factor activity"/>
    <property type="evidence" value="ECO:0007669"/>
    <property type="project" value="TreeGrafter"/>
</dbReference>
<dbReference type="Gene3D" id="3.40.50.2300">
    <property type="match status" value="2"/>
</dbReference>
<dbReference type="SMART" id="SM00354">
    <property type="entry name" value="HTH_LACI"/>
    <property type="match status" value="1"/>
</dbReference>
<dbReference type="Pfam" id="PF13377">
    <property type="entry name" value="Peripla_BP_3"/>
    <property type="match status" value="1"/>
</dbReference>
<keyword evidence="3" id="KW-0804">Transcription</keyword>
<evidence type="ECO:0000256" key="3">
    <source>
        <dbReference type="ARBA" id="ARBA00023163"/>
    </source>
</evidence>
<evidence type="ECO:0000313" key="5">
    <source>
        <dbReference type="EMBL" id="MBD0380000.1"/>
    </source>
</evidence>